<evidence type="ECO:0000256" key="9">
    <source>
        <dbReference type="ARBA" id="ARBA00032824"/>
    </source>
</evidence>
<dbReference type="PANTHER" id="PTHR42801">
    <property type="entry name" value="THIOREDOXIN-DEPENDENT PEROXIDE REDUCTASE"/>
    <property type="match status" value="1"/>
</dbReference>
<feature type="region of interest" description="Disordered" evidence="13">
    <location>
        <begin position="1"/>
        <end position="27"/>
    </location>
</feature>
<organism evidence="15 16">
    <name type="scientific">Guyparkeria halophila</name>
    <dbReference type="NCBI Taxonomy" id="47960"/>
    <lineage>
        <taxon>Bacteria</taxon>
        <taxon>Pseudomonadati</taxon>
        <taxon>Pseudomonadota</taxon>
        <taxon>Gammaproteobacteria</taxon>
        <taxon>Chromatiales</taxon>
        <taxon>Thioalkalibacteraceae</taxon>
        <taxon>Guyparkeria</taxon>
    </lineage>
</organism>
<dbReference type="GO" id="GO:0140824">
    <property type="term" value="F:thioredoxin-dependent peroxiredoxin activity"/>
    <property type="evidence" value="ECO:0007669"/>
    <property type="project" value="UniProtKB-EC"/>
</dbReference>
<dbReference type="PANTHER" id="PTHR42801:SF4">
    <property type="entry name" value="AHPC_TSA FAMILY PROTEIN"/>
    <property type="match status" value="1"/>
</dbReference>
<dbReference type="SUPFAM" id="SSF52833">
    <property type="entry name" value="Thioredoxin-like"/>
    <property type="match status" value="1"/>
</dbReference>
<dbReference type="PROSITE" id="PS51352">
    <property type="entry name" value="THIOREDOXIN_2"/>
    <property type="match status" value="1"/>
</dbReference>
<dbReference type="Gene3D" id="3.40.30.10">
    <property type="entry name" value="Glutaredoxin"/>
    <property type="match status" value="1"/>
</dbReference>
<evidence type="ECO:0000256" key="10">
    <source>
        <dbReference type="ARBA" id="ARBA00038489"/>
    </source>
</evidence>
<evidence type="ECO:0000256" key="4">
    <source>
        <dbReference type="ARBA" id="ARBA00022559"/>
    </source>
</evidence>
<evidence type="ECO:0000256" key="6">
    <source>
        <dbReference type="ARBA" id="ARBA00023002"/>
    </source>
</evidence>
<evidence type="ECO:0000256" key="12">
    <source>
        <dbReference type="ARBA" id="ARBA00049091"/>
    </source>
</evidence>
<dbReference type="Proteomes" id="UP001327459">
    <property type="component" value="Chromosome"/>
</dbReference>
<dbReference type="CDD" id="cd03017">
    <property type="entry name" value="PRX_BCP"/>
    <property type="match status" value="1"/>
</dbReference>
<evidence type="ECO:0000256" key="8">
    <source>
        <dbReference type="ARBA" id="ARBA00023284"/>
    </source>
</evidence>
<dbReference type="InterPro" id="IPR024706">
    <property type="entry name" value="Peroxiredoxin_AhpC-typ"/>
</dbReference>
<evidence type="ECO:0000256" key="11">
    <source>
        <dbReference type="ARBA" id="ARBA00042639"/>
    </source>
</evidence>
<dbReference type="RefSeq" id="WP_322521918.1">
    <property type="nucleotide sequence ID" value="NZ_CP140153.1"/>
</dbReference>
<name>A0ABZ0YXN9_9GAMM</name>
<dbReference type="EMBL" id="CP140153">
    <property type="protein sequence ID" value="WQH16933.1"/>
    <property type="molecule type" value="Genomic_DNA"/>
</dbReference>
<dbReference type="InterPro" id="IPR013766">
    <property type="entry name" value="Thioredoxin_domain"/>
</dbReference>
<keyword evidence="6 15" id="KW-0560">Oxidoreductase</keyword>
<reference evidence="15 16" key="1">
    <citation type="submission" date="2023-11" db="EMBL/GenBank/DDBJ databases">
        <title>MicrobeMod: A computational toolkit for identifying prokaryotic methylation and restriction-modification with nanopore sequencing.</title>
        <authorList>
            <person name="Crits-Christoph A."/>
            <person name="Kang S.C."/>
            <person name="Lee H."/>
            <person name="Ostrov N."/>
        </authorList>
    </citation>
    <scope>NUCLEOTIDE SEQUENCE [LARGE SCALE GENOMIC DNA]</scope>
    <source>
        <strain evidence="15 16">ATCC 49870</strain>
    </source>
</reference>
<dbReference type="PIRSF" id="PIRSF000239">
    <property type="entry name" value="AHPC"/>
    <property type="match status" value="1"/>
</dbReference>
<evidence type="ECO:0000256" key="2">
    <source>
        <dbReference type="ARBA" id="ARBA00011245"/>
    </source>
</evidence>
<evidence type="ECO:0000256" key="3">
    <source>
        <dbReference type="ARBA" id="ARBA00013017"/>
    </source>
</evidence>
<protein>
    <recommendedName>
        <fullName evidence="3">thioredoxin-dependent peroxiredoxin</fullName>
        <ecNumber evidence="3">1.11.1.24</ecNumber>
    </recommendedName>
    <alternativeName>
        <fullName evidence="9">Thioredoxin peroxidase</fullName>
    </alternativeName>
    <alternativeName>
        <fullName evidence="11">Thioredoxin-dependent peroxiredoxin Bcp</fullName>
    </alternativeName>
</protein>
<dbReference type="EC" id="1.11.1.24" evidence="3"/>
<dbReference type="InterPro" id="IPR000866">
    <property type="entry name" value="AhpC/TSA"/>
</dbReference>
<comment type="catalytic activity">
    <reaction evidence="12">
        <text>a hydroperoxide + [thioredoxin]-dithiol = an alcohol + [thioredoxin]-disulfide + H2O</text>
        <dbReference type="Rhea" id="RHEA:62620"/>
        <dbReference type="Rhea" id="RHEA-COMP:10698"/>
        <dbReference type="Rhea" id="RHEA-COMP:10700"/>
        <dbReference type="ChEBI" id="CHEBI:15377"/>
        <dbReference type="ChEBI" id="CHEBI:29950"/>
        <dbReference type="ChEBI" id="CHEBI:30879"/>
        <dbReference type="ChEBI" id="CHEBI:35924"/>
        <dbReference type="ChEBI" id="CHEBI:50058"/>
        <dbReference type="EC" id="1.11.1.24"/>
    </reaction>
</comment>
<keyword evidence="5" id="KW-0049">Antioxidant</keyword>
<evidence type="ECO:0000313" key="16">
    <source>
        <dbReference type="Proteomes" id="UP001327459"/>
    </source>
</evidence>
<evidence type="ECO:0000256" key="7">
    <source>
        <dbReference type="ARBA" id="ARBA00023157"/>
    </source>
</evidence>
<dbReference type="InterPro" id="IPR036249">
    <property type="entry name" value="Thioredoxin-like_sf"/>
</dbReference>
<keyword evidence="8" id="KW-0676">Redox-active center</keyword>
<evidence type="ECO:0000256" key="13">
    <source>
        <dbReference type="SAM" id="MobiDB-lite"/>
    </source>
</evidence>
<comment type="subunit">
    <text evidence="2">Monomer.</text>
</comment>
<comment type="function">
    <text evidence="1">Thiol-specific peroxidase that catalyzes the reduction of hydrogen peroxide and organic hydroperoxides to water and alcohols, respectively. Plays a role in cell protection against oxidative stress by detoxifying peroxides and as sensor of hydrogen peroxide-mediated signaling events.</text>
</comment>
<sequence>MSSQSTATPSPEPRPGQPAPDFTGLTTDGATLGLADLRGAPLVLYFYPRDNTPGCTTEARDFQAALPAFEAAGAQVVGVSNDDATSHRKFCDKQGIEFPLIADTDRSISQAFNVLRMKNMFGKRFEGIERSTFLIDADGVIRQAWRKVKVPGHVEAVLEAVKAL</sequence>
<comment type="similarity">
    <text evidence="10">Belongs to the peroxiredoxin family. BCP/PrxQ subfamily.</text>
</comment>
<evidence type="ECO:0000313" key="15">
    <source>
        <dbReference type="EMBL" id="WQH16933.1"/>
    </source>
</evidence>
<keyword evidence="4 15" id="KW-0575">Peroxidase</keyword>
<accession>A0ABZ0YXN9</accession>
<keyword evidence="16" id="KW-1185">Reference proteome</keyword>
<dbReference type="Pfam" id="PF00578">
    <property type="entry name" value="AhpC-TSA"/>
    <property type="match status" value="1"/>
</dbReference>
<evidence type="ECO:0000259" key="14">
    <source>
        <dbReference type="PROSITE" id="PS51352"/>
    </source>
</evidence>
<dbReference type="InterPro" id="IPR050924">
    <property type="entry name" value="Peroxiredoxin_BCP/PrxQ"/>
</dbReference>
<keyword evidence="7" id="KW-1015">Disulfide bond</keyword>
<feature type="domain" description="Thioredoxin" evidence="14">
    <location>
        <begin position="13"/>
        <end position="164"/>
    </location>
</feature>
<evidence type="ECO:0000256" key="5">
    <source>
        <dbReference type="ARBA" id="ARBA00022862"/>
    </source>
</evidence>
<proteinExistence type="inferred from homology"/>
<gene>
    <name evidence="15" type="ORF">SR882_03240</name>
</gene>
<evidence type="ECO:0000256" key="1">
    <source>
        <dbReference type="ARBA" id="ARBA00003330"/>
    </source>
</evidence>